<feature type="region of interest" description="Disordered" evidence="1">
    <location>
        <begin position="89"/>
        <end position="126"/>
    </location>
</feature>
<proteinExistence type="predicted"/>
<evidence type="ECO:0000256" key="1">
    <source>
        <dbReference type="SAM" id="MobiDB-lite"/>
    </source>
</evidence>
<name>A0A6G1HB49_9PEZI</name>
<protein>
    <submittedName>
        <fullName evidence="2">Uncharacterized protein</fullName>
    </submittedName>
</protein>
<feature type="compositionally biased region" description="Polar residues" evidence="1">
    <location>
        <begin position="89"/>
        <end position="98"/>
    </location>
</feature>
<dbReference type="Proteomes" id="UP000800041">
    <property type="component" value="Unassembled WGS sequence"/>
</dbReference>
<keyword evidence="3" id="KW-1185">Reference proteome</keyword>
<sequence>MLFEDSTPHPPILVCSRAASQATLWVSVSRSLCTVHLLFLVFVVRGAVIDFILRRIPSHILEQIFDHISMAFYPLFPNLLHVSPKRLHSTSLPTQNLPSPLRIPPLKRPRQDRSPPHPRLTSGPGKIRRISSKIRNNDTIREVSIKSGDMVQNSDAHWSRHVCQVVGEETNVAGMSKLSFRWILRDVGWRWRWSSLCICCCGGWSCCWCLNGYIQVSCCWVWIWIWSRIAVGFTG</sequence>
<dbReference type="EMBL" id="ML977143">
    <property type="protein sequence ID" value="KAF1990178.1"/>
    <property type="molecule type" value="Genomic_DNA"/>
</dbReference>
<organism evidence="2 3">
    <name type="scientific">Aulographum hederae CBS 113979</name>
    <dbReference type="NCBI Taxonomy" id="1176131"/>
    <lineage>
        <taxon>Eukaryota</taxon>
        <taxon>Fungi</taxon>
        <taxon>Dikarya</taxon>
        <taxon>Ascomycota</taxon>
        <taxon>Pezizomycotina</taxon>
        <taxon>Dothideomycetes</taxon>
        <taxon>Pleosporomycetidae</taxon>
        <taxon>Aulographales</taxon>
        <taxon>Aulographaceae</taxon>
    </lineage>
</organism>
<dbReference type="AlphaFoldDB" id="A0A6G1HB49"/>
<evidence type="ECO:0000313" key="3">
    <source>
        <dbReference type="Proteomes" id="UP000800041"/>
    </source>
</evidence>
<reference evidence="2" key="1">
    <citation type="journal article" date="2020" name="Stud. Mycol.">
        <title>101 Dothideomycetes genomes: a test case for predicting lifestyles and emergence of pathogens.</title>
        <authorList>
            <person name="Haridas S."/>
            <person name="Albert R."/>
            <person name="Binder M."/>
            <person name="Bloem J."/>
            <person name="Labutti K."/>
            <person name="Salamov A."/>
            <person name="Andreopoulos B."/>
            <person name="Baker S."/>
            <person name="Barry K."/>
            <person name="Bills G."/>
            <person name="Bluhm B."/>
            <person name="Cannon C."/>
            <person name="Castanera R."/>
            <person name="Culley D."/>
            <person name="Daum C."/>
            <person name="Ezra D."/>
            <person name="Gonzalez J."/>
            <person name="Henrissat B."/>
            <person name="Kuo A."/>
            <person name="Liang C."/>
            <person name="Lipzen A."/>
            <person name="Lutzoni F."/>
            <person name="Magnuson J."/>
            <person name="Mondo S."/>
            <person name="Nolan M."/>
            <person name="Ohm R."/>
            <person name="Pangilinan J."/>
            <person name="Park H.-J."/>
            <person name="Ramirez L."/>
            <person name="Alfaro M."/>
            <person name="Sun H."/>
            <person name="Tritt A."/>
            <person name="Yoshinaga Y."/>
            <person name="Zwiers L.-H."/>
            <person name="Turgeon B."/>
            <person name="Goodwin S."/>
            <person name="Spatafora J."/>
            <person name="Crous P."/>
            <person name="Grigoriev I."/>
        </authorList>
    </citation>
    <scope>NUCLEOTIDE SEQUENCE</scope>
    <source>
        <strain evidence="2">CBS 113979</strain>
    </source>
</reference>
<gene>
    <name evidence="2" type="ORF">K402DRAFT_249337</name>
</gene>
<evidence type="ECO:0000313" key="2">
    <source>
        <dbReference type="EMBL" id="KAF1990178.1"/>
    </source>
</evidence>
<accession>A0A6G1HB49</accession>